<dbReference type="PANTHER" id="PTHR45777:SF2">
    <property type="entry name" value="METHIONINE AMINOPEPTIDASE 2"/>
    <property type="match status" value="1"/>
</dbReference>
<dbReference type="GO" id="GO:0005737">
    <property type="term" value="C:cytoplasm"/>
    <property type="evidence" value="ECO:0000318"/>
    <property type="project" value="GO_Central"/>
</dbReference>
<dbReference type="InterPro" id="IPR000994">
    <property type="entry name" value="Pept_M24"/>
</dbReference>
<dbReference type="Pfam" id="PF00557">
    <property type="entry name" value="Peptidase_M24"/>
    <property type="match status" value="1"/>
</dbReference>
<dbReference type="GO" id="GO:0004239">
    <property type="term" value="F:initiator methionyl aminopeptidase activity"/>
    <property type="evidence" value="ECO:0007669"/>
    <property type="project" value="UniProtKB-UniRule"/>
</dbReference>
<dbReference type="PRINTS" id="PR00599">
    <property type="entry name" value="MAPEPTIDASE"/>
</dbReference>
<keyword evidence="6 8" id="KW-0479">Metal-binding</keyword>
<dbReference type="NCBIfam" id="TIGR00501">
    <property type="entry name" value="met_pdase_II"/>
    <property type="match status" value="1"/>
</dbReference>
<dbReference type="STRING" id="164328.H3G5G8"/>
<dbReference type="eggNOG" id="KOG2775">
    <property type="taxonomic scope" value="Eukaryota"/>
</dbReference>
<dbReference type="VEuPathDB" id="FungiDB:KRP23_10357"/>
<keyword evidence="5 8" id="KW-0645">Protease</keyword>
<dbReference type="GO" id="GO:0004177">
    <property type="term" value="F:aminopeptidase activity"/>
    <property type="evidence" value="ECO:0000318"/>
    <property type="project" value="GO_Central"/>
</dbReference>
<dbReference type="SUPFAM" id="SSF55920">
    <property type="entry name" value="Creatinase/aminopeptidase"/>
    <property type="match status" value="1"/>
</dbReference>
<feature type="domain" description="Peptidase M24" evidence="10">
    <location>
        <begin position="53"/>
        <end position="257"/>
    </location>
</feature>
<dbReference type="Gene3D" id="3.90.230.10">
    <property type="entry name" value="Creatinase/methionine aminopeptidase superfamily"/>
    <property type="match status" value="1"/>
</dbReference>
<feature type="binding site" evidence="8">
    <location>
        <position position="249"/>
    </location>
    <ligand>
        <name>a divalent metal cation</name>
        <dbReference type="ChEBI" id="CHEBI:60240"/>
        <label>2</label>
        <note>catalytic</note>
    </ligand>
</feature>
<evidence type="ECO:0000256" key="7">
    <source>
        <dbReference type="ARBA" id="ARBA00022801"/>
    </source>
</evidence>
<comment type="cofactor">
    <cofactor evidence="2">
        <name>Mn(2+)</name>
        <dbReference type="ChEBI" id="CHEBI:29035"/>
    </cofactor>
</comment>
<keyword evidence="4 8" id="KW-0031">Aminopeptidase</keyword>
<dbReference type="GO" id="GO:0008235">
    <property type="term" value="F:metalloexopeptidase activity"/>
    <property type="evidence" value="ECO:0000318"/>
    <property type="project" value="GO_Central"/>
</dbReference>
<organism evidence="11 12">
    <name type="scientific">Phytophthora ramorum</name>
    <name type="common">Sudden oak death agent</name>
    <dbReference type="NCBI Taxonomy" id="164328"/>
    <lineage>
        <taxon>Eukaryota</taxon>
        <taxon>Sar</taxon>
        <taxon>Stramenopiles</taxon>
        <taxon>Oomycota</taxon>
        <taxon>Peronosporomycetes</taxon>
        <taxon>Peronosporales</taxon>
        <taxon>Peronosporaceae</taxon>
        <taxon>Phytophthora</taxon>
    </lineage>
</organism>
<comment type="catalytic activity">
    <reaction evidence="1 8 9">
        <text>Release of N-terminal amino acids, preferentially methionine, from peptides and arylamides.</text>
        <dbReference type="EC" id="3.4.11.18"/>
    </reaction>
</comment>
<feature type="binding site" evidence="8">
    <location>
        <position position="356"/>
    </location>
    <ligand>
        <name>a divalent metal cation</name>
        <dbReference type="ChEBI" id="CHEBI:60240"/>
        <label>1</label>
    </ligand>
</feature>
<dbReference type="InterPro" id="IPR036388">
    <property type="entry name" value="WH-like_DNA-bd_sf"/>
</dbReference>
<dbReference type="InterPro" id="IPR002468">
    <property type="entry name" value="Pept_M24A_MAP2"/>
</dbReference>
<protein>
    <recommendedName>
        <fullName evidence="8">Methionine aminopeptidase 2</fullName>
        <shortName evidence="8">MAP 2</shortName>
        <shortName evidence="8">MetAP 2</shortName>
        <ecNumber evidence="8">3.4.11.18</ecNumber>
    </recommendedName>
    <alternativeName>
        <fullName evidence="8">Peptidase M</fullName>
    </alternativeName>
</protein>
<dbReference type="GO" id="GO:0046872">
    <property type="term" value="F:metal ion binding"/>
    <property type="evidence" value="ECO:0007669"/>
    <property type="project" value="UniProtKB-UniRule"/>
</dbReference>
<dbReference type="HOGENOM" id="CLU_015857_7_1_1"/>
<dbReference type="PROSITE" id="PS01202">
    <property type="entry name" value="MAP_2"/>
    <property type="match status" value="1"/>
</dbReference>
<evidence type="ECO:0000256" key="6">
    <source>
        <dbReference type="ARBA" id="ARBA00022723"/>
    </source>
</evidence>
<keyword evidence="8" id="KW-0963">Cytoplasm</keyword>
<keyword evidence="7 8" id="KW-0378">Hydrolase</keyword>
<feature type="binding site" evidence="8">
    <location>
        <position position="116"/>
    </location>
    <ligand>
        <name>substrate</name>
    </ligand>
</feature>
<evidence type="ECO:0000313" key="11">
    <source>
        <dbReference type="EnsemblProtists" id="Phyra41659"/>
    </source>
</evidence>
<dbReference type="InParanoid" id="H3G5G8"/>
<accession>H3G5G8</accession>
<dbReference type="OMA" id="ILRYHIH"/>
<dbReference type="HAMAP" id="MF_03175">
    <property type="entry name" value="MetAP_2_euk"/>
    <property type="match status" value="1"/>
</dbReference>
<dbReference type="CDD" id="cd01088">
    <property type="entry name" value="MetAP2"/>
    <property type="match status" value="1"/>
</dbReference>
<dbReference type="EC" id="3.4.11.18" evidence="8"/>
<feature type="binding site" evidence="8">
    <location>
        <position position="216"/>
    </location>
    <ligand>
        <name>a divalent metal cation</name>
        <dbReference type="ChEBI" id="CHEBI:60240"/>
        <label>2</label>
        <note>catalytic</note>
    </ligand>
</feature>
<feature type="binding site" evidence="8">
    <location>
        <position position="356"/>
    </location>
    <ligand>
        <name>a divalent metal cation</name>
        <dbReference type="ChEBI" id="CHEBI:60240"/>
        <label>2</label>
        <note>catalytic</note>
    </ligand>
</feature>
<dbReference type="Proteomes" id="UP000005238">
    <property type="component" value="Unassembled WGS sequence"/>
</dbReference>
<dbReference type="SUPFAM" id="SSF46785">
    <property type="entry name" value="Winged helix' DNA-binding domain"/>
    <property type="match status" value="1"/>
</dbReference>
<dbReference type="FunCoup" id="H3G5G8">
    <property type="interactions" value="640"/>
</dbReference>
<dbReference type="Gene3D" id="1.10.10.10">
    <property type="entry name" value="Winged helix-like DNA-binding domain superfamily/Winged helix DNA-binding domain"/>
    <property type="match status" value="1"/>
</dbReference>
<dbReference type="EMBL" id="DS566011">
    <property type="status" value="NOT_ANNOTATED_CDS"/>
    <property type="molecule type" value="Genomic_DNA"/>
</dbReference>
<dbReference type="PANTHER" id="PTHR45777">
    <property type="entry name" value="METHIONINE AMINOPEPTIDASE 2"/>
    <property type="match status" value="1"/>
</dbReference>
<comment type="cofactor">
    <cofactor evidence="3">
        <name>Fe(2+)</name>
        <dbReference type="ChEBI" id="CHEBI:29033"/>
    </cofactor>
</comment>
<dbReference type="EnsemblProtists" id="Phyra41659">
    <property type="protein sequence ID" value="Phyra41659"/>
    <property type="gene ID" value="Phyra41659"/>
</dbReference>
<dbReference type="InterPro" id="IPR001714">
    <property type="entry name" value="Pept_M24_MAP"/>
</dbReference>
<evidence type="ECO:0000256" key="2">
    <source>
        <dbReference type="ARBA" id="ARBA00001936"/>
    </source>
</evidence>
<proteinExistence type="inferred from homology"/>
<comment type="function">
    <text evidence="8 9">Cotranslationally removes the N-terminal methionine from nascent proteins. The N-terminal methionine is often cleaved when the second residue in the primary sequence is small and uncharged (Met-Ala-, Cys, Gly, Pro, Ser, Thr, or Val).</text>
</comment>
<feature type="binding site" evidence="8">
    <location>
        <position position="147"/>
    </location>
    <ligand>
        <name>a divalent metal cation</name>
        <dbReference type="ChEBI" id="CHEBI:60240"/>
        <label>2</label>
        <note>catalytic</note>
    </ligand>
</feature>
<evidence type="ECO:0000259" key="10">
    <source>
        <dbReference type="Pfam" id="PF00557"/>
    </source>
</evidence>
<evidence type="ECO:0000256" key="5">
    <source>
        <dbReference type="ARBA" id="ARBA00022670"/>
    </source>
</evidence>
<dbReference type="GO" id="GO:0070006">
    <property type="term" value="F:metalloaminopeptidase activity"/>
    <property type="evidence" value="ECO:0007669"/>
    <property type="project" value="UniProtKB-UniRule"/>
</dbReference>
<dbReference type="InterPro" id="IPR050247">
    <property type="entry name" value="Met_Aminopeptidase_Type2"/>
</dbReference>
<feature type="binding site" evidence="8">
    <location>
        <position position="147"/>
    </location>
    <ligand>
        <name>a divalent metal cation</name>
        <dbReference type="ChEBI" id="CHEBI:60240"/>
        <label>1</label>
    </ligand>
</feature>
<dbReference type="InterPro" id="IPR036005">
    <property type="entry name" value="Creatinase/aminopeptidase-like"/>
</dbReference>
<keyword evidence="12" id="KW-1185">Reference proteome</keyword>
<sequence>QTDPPTIPVEKLFPDGHFPVGEIQDHPGDFNTFRTTSDEKRALDREQEDLYETLRHAAEVHRQVRKFAQGLIKPGLKLVDLCSQLETKNRELVVESALARGIAFPTGCSLNHVAGHYTPNSGDQTVLTYGDVMKVDFGTQINGRIIDSAWTVAFDPQFDPLLEAARAAANAGIACAGVDARLGEIGGEIQEVMESFEVTIEGKTYPVKSIRNLNGHSIGVYETHGSKCVPIVKTNDQTKMEEGEIFAIETFGSTGRGYVVEDGECSHYAKAADAPNVPLHLPRAKTLLDHITRTFGTLPWCRRWLEREDGGSATVNPKGAKQEKYLLALKNLVDTGIVTAYPPLVDIRGSYSAQYEHTFVLRPTCKEVVSRGDDY</sequence>
<reference evidence="11" key="2">
    <citation type="submission" date="2015-06" db="UniProtKB">
        <authorList>
            <consortium name="EnsemblProtists"/>
        </authorList>
    </citation>
    <scope>IDENTIFICATION</scope>
    <source>
        <strain evidence="11">Pr102</strain>
    </source>
</reference>
<feature type="binding site" evidence="8">
    <location>
        <position position="136"/>
    </location>
    <ligand>
        <name>a divalent metal cation</name>
        <dbReference type="ChEBI" id="CHEBI:60240"/>
        <label>1</label>
    </ligand>
</feature>
<name>H3G5G8_PHYRM</name>
<dbReference type="AlphaFoldDB" id="H3G5G8"/>
<evidence type="ECO:0000256" key="3">
    <source>
        <dbReference type="ARBA" id="ARBA00001954"/>
    </source>
</evidence>
<dbReference type="InterPro" id="IPR018349">
    <property type="entry name" value="Pept_M24A_MAP2_BS"/>
</dbReference>
<evidence type="ECO:0000256" key="8">
    <source>
        <dbReference type="HAMAP-Rule" id="MF_03175"/>
    </source>
</evidence>
<comment type="similarity">
    <text evidence="8">Belongs to the peptidase M24A family. Methionine aminopeptidase eukaryotic type 2 subfamily.</text>
</comment>
<feature type="binding site" evidence="8">
    <location>
        <position position="224"/>
    </location>
    <ligand>
        <name>substrate</name>
    </ligand>
</feature>
<evidence type="ECO:0000313" key="12">
    <source>
        <dbReference type="Proteomes" id="UP000005238"/>
    </source>
</evidence>
<evidence type="ECO:0000256" key="4">
    <source>
        <dbReference type="ARBA" id="ARBA00022438"/>
    </source>
</evidence>
<reference evidence="12" key="1">
    <citation type="journal article" date="2006" name="Science">
        <title>Phytophthora genome sequences uncover evolutionary origins and mechanisms of pathogenesis.</title>
        <authorList>
            <person name="Tyler B.M."/>
            <person name="Tripathy S."/>
            <person name="Zhang X."/>
            <person name="Dehal P."/>
            <person name="Jiang R.H."/>
            <person name="Aerts A."/>
            <person name="Arredondo F.D."/>
            <person name="Baxter L."/>
            <person name="Bensasson D."/>
            <person name="Beynon J.L."/>
            <person name="Chapman J."/>
            <person name="Damasceno C.M."/>
            <person name="Dorrance A.E."/>
            <person name="Dou D."/>
            <person name="Dickerman A.W."/>
            <person name="Dubchak I.L."/>
            <person name="Garbelotto M."/>
            <person name="Gijzen M."/>
            <person name="Gordon S.G."/>
            <person name="Govers F."/>
            <person name="Grunwald N.J."/>
            <person name="Huang W."/>
            <person name="Ivors K.L."/>
            <person name="Jones R.W."/>
            <person name="Kamoun S."/>
            <person name="Krampis K."/>
            <person name="Lamour K.H."/>
            <person name="Lee M.K."/>
            <person name="McDonald W.H."/>
            <person name="Medina M."/>
            <person name="Meijer H.J."/>
            <person name="Nordberg E.K."/>
            <person name="Maclean D.J."/>
            <person name="Ospina-Giraldo M.D."/>
            <person name="Morris P.F."/>
            <person name="Phuntumart V."/>
            <person name="Putnam N.H."/>
            <person name="Rash S."/>
            <person name="Rose J.K."/>
            <person name="Sakihama Y."/>
            <person name="Salamov A.A."/>
            <person name="Savidor A."/>
            <person name="Scheuring C.F."/>
            <person name="Smith B.M."/>
            <person name="Sobral B.W."/>
            <person name="Terry A."/>
            <person name="Torto-Alalibo T.A."/>
            <person name="Win J."/>
            <person name="Xu Z."/>
            <person name="Zhang H."/>
            <person name="Grigoriev I.V."/>
            <person name="Rokhsar D.S."/>
            <person name="Boore J.L."/>
        </authorList>
    </citation>
    <scope>NUCLEOTIDE SEQUENCE [LARGE SCALE GENOMIC DNA]</scope>
    <source>
        <strain evidence="12">Pr102</strain>
    </source>
</reference>
<dbReference type="GO" id="GO:0006508">
    <property type="term" value="P:proteolysis"/>
    <property type="evidence" value="ECO:0007669"/>
    <property type="project" value="UniProtKB-KW"/>
</dbReference>
<dbReference type="VEuPathDB" id="FungiDB:KRP22_6707"/>
<comment type="cofactor">
    <cofactor evidence="8">
        <name>Co(2+)</name>
        <dbReference type="ChEBI" id="CHEBI:48828"/>
    </cofactor>
    <cofactor evidence="8">
        <name>Zn(2+)</name>
        <dbReference type="ChEBI" id="CHEBI:29105"/>
    </cofactor>
    <cofactor evidence="8">
        <name>Mn(2+)</name>
        <dbReference type="ChEBI" id="CHEBI:29035"/>
    </cofactor>
    <cofactor evidence="8">
        <name>Fe(2+)</name>
        <dbReference type="ChEBI" id="CHEBI:29033"/>
    </cofactor>
    <text evidence="8">Binds 2 divalent metal cations per subunit. Has a high-affinity and a low affinity metal-binding site. The true nature of the physiological cofactor is under debate. The enzyme is active with cobalt, zinc, manganese or divalent iron ions. Most likely, methionine aminopeptidases function as mononuclear Fe(2+)-metalloproteases under physiological conditions, and the catalytically relevant metal-binding site has been assigned to the histidine-containing high-affinity site.</text>
</comment>
<evidence type="ECO:0000256" key="9">
    <source>
        <dbReference type="RuleBase" id="RU003653"/>
    </source>
</evidence>
<evidence type="ECO:0000256" key="1">
    <source>
        <dbReference type="ARBA" id="ARBA00000294"/>
    </source>
</evidence>
<dbReference type="InterPro" id="IPR036390">
    <property type="entry name" value="WH_DNA-bd_sf"/>
</dbReference>
<comment type="subcellular location">
    <subcellularLocation>
        <location evidence="8">Cytoplasm</location>
    </subcellularLocation>
</comment>